<name>H0HWR2_9HYPH</name>
<protein>
    <submittedName>
        <fullName evidence="1">Transposase of insertion sequence ISRm10-1, orfA protein</fullName>
    </submittedName>
</protein>
<evidence type="ECO:0000313" key="2">
    <source>
        <dbReference type="Proteomes" id="UP000003250"/>
    </source>
</evidence>
<gene>
    <name evidence="1" type="ORF">MAXJ12_23137</name>
</gene>
<dbReference type="InterPro" id="IPR009057">
    <property type="entry name" value="Homeodomain-like_sf"/>
</dbReference>
<dbReference type="AlphaFoldDB" id="H0HWR2"/>
<dbReference type="EMBL" id="AHAM01000187">
    <property type="protein sequence ID" value="EHK54861.1"/>
    <property type="molecule type" value="Genomic_DNA"/>
</dbReference>
<sequence>MTQSLSADLRGRVISAIEEGLSTRKAAGRFRIGIATAGRWYRRYRETGETVARKQGQPSGSKLDPHERFILGLIEETPDITLAEIAERLASAHGVRVVPSTVWMFFDKRGVTFKKRMARPACKRFFDGVSVCANVSGLGAMIVPGQDGAYARTDPHKDVGV</sequence>
<dbReference type="SUPFAM" id="SSF46689">
    <property type="entry name" value="Homeodomain-like"/>
    <property type="match status" value="1"/>
</dbReference>
<keyword evidence="2" id="KW-1185">Reference proteome</keyword>
<accession>H0HWR2</accession>
<proteinExistence type="predicted"/>
<reference evidence="1 2" key="1">
    <citation type="journal article" date="2012" name="J. Bacteriol.">
        <title>Draft Genome Sequence of Mesorhizobium alhagi CCNWXJ12-2T, a Novel Salt-Resistant Species Isolated from the Desert of Northwestern China.</title>
        <authorList>
            <person name="Zhou M."/>
            <person name="Chen W."/>
            <person name="Chen H."/>
            <person name="Wei G."/>
        </authorList>
    </citation>
    <scope>NUCLEOTIDE SEQUENCE [LARGE SCALE GENOMIC DNA]</scope>
    <source>
        <strain evidence="1 2">CCNWXJ12-2</strain>
    </source>
</reference>
<evidence type="ECO:0000313" key="1">
    <source>
        <dbReference type="EMBL" id="EHK54861.1"/>
    </source>
</evidence>
<dbReference type="InterPro" id="IPR036388">
    <property type="entry name" value="WH-like_DNA-bd_sf"/>
</dbReference>
<dbReference type="Gene3D" id="1.10.10.10">
    <property type="entry name" value="Winged helix-like DNA-binding domain superfamily/Winged helix DNA-binding domain"/>
    <property type="match status" value="1"/>
</dbReference>
<organism evidence="1 2">
    <name type="scientific">Mesorhizobium alhagi CCNWXJ12-2</name>
    <dbReference type="NCBI Taxonomy" id="1107882"/>
    <lineage>
        <taxon>Bacteria</taxon>
        <taxon>Pseudomonadati</taxon>
        <taxon>Pseudomonadota</taxon>
        <taxon>Alphaproteobacteria</taxon>
        <taxon>Hyphomicrobiales</taxon>
        <taxon>Phyllobacteriaceae</taxon>
        <taxon>Allomesorhizobium</taxon>
    </lineage>
</organism>
<dbReference type="Pfam" id="PF13565">
    <property type="entry name" value="HTH_32"/>
    <property type="match status" value="1"/>
</dbReference>
<dbReference type="Proteomes" id="UP000003250">
    <property type="component" value="Unassembled WGS sequence"/>
</dbReference>
<dbReference type="PATRIC" id="fig|1107882.3.peg.4511"/>